<reference evidence="1" key="1">
    <citation type="submission" date="2023-06" db="EMBL/GenBank/DDBJ databases">
        <authorList>
            <person name="Kurt Z."/>
        </authorList>
    </citation>
    <scope>NUCLEOTIDE SEQUENCE</scope>
</reference>
<dbReference type="EMBL" id="CAXDID020000226">
    <property type="protein sequence ID" value="CAL6059552.1"/>
    <property type="molecule type" value="Genomic_DNA"/>
</dbReference>
<name>A0AA86QTM8_9EUKA</name>
<proteinExistence type="predicted"/>
<reference evidence="2 3" key="2">
    <citation type="submission" date="2024-07" db="EMBL/GenBank/DDBJ databases">
        <authorList>
            <person name="Akdeniz Z."/>
        </authorList>
    </citation>
    <scope>NUCLEOTIDE SEQUENCE [LARGE SCALE GENOMIC DNA]</scope>
</reference>
<dbReference type="EMBL" id="CATOUU010000977">
    <property type="protein sequence ID" value="CAI9964470.1"/>
    <property type="molecule type" value="Genomic_DNA"/>
</dbReference>
<dbReference type="Proteomes" id="UP001642409">
    <property type="component" value="Unassembled WGS sequence"/>
</dbReference>
<sequence>MLTANNINWMHAHSTESLKSQDLQDQQCIWIENIIHYKLDYIPMNVKYLTIRDCNLLSLKELKNITSLEYLDISLNPVFSLNEIESHKKLITLIINNTMIMNVSQVSELNCLTEFNAENCFILNALPIVDHPNFVLKWLSKQLVPDKDHVQTYMIHYLKKEDEDLFNFEMAKKLESDYMVKMIERYGPLVKDGKIVVENDQEVTHFRFVDCIRAISASFNKCFNPLHGQHRFKKLFPSANPSQSCCMSIYQRSRTYPHSTQLYIISGLQIQENDDHFSFSTSHHNEFLF</sequence>
<evidence type="ECO:0000313" key="2">
    <source>
        <dbReference type="EMBL" id="CAL6059552.1"/>
    </source>
</evidence>
<dbReference type="InterPro" id="IPR032675">
    <property type="entry name" value="LRR_dom_sf"/>
</dbReference>
<evidence type="ECO:0000313" key="1">
    <source>
        <dbReference type="EMBL" id="CAI9964470.1"/>
    </source>
</evidence>
<dbReference type="SUPFAM" id="SSF52058">
    <property type="entry name" value="L domain-like"/>
    <property type="match status" value="1"/>
</dbReference>
<comment type="caution">
    <text evidence="1">The sequence shown here is derived from an EMBL/GenBank/DDBJ whole genome shotgun (WGS) entry which is preliminary data.</text>
</comment>
<dbReference type="Gene3D" id="3.80.10.10">
    <property type="entry name" value="Ribonuclease Inhibitor"/>
    <property type="match status" value="1"/>
</dbReference>
<dbReference type="AlphaFoldDB" id="A0AA86QTM8"/>
<evidence type="ECO:0000313" key="3">
    <source>
        <dbReference type="Proteomes" id="UP001642409"/>
    </source>
</evidence>
<accession>A0AA86QTM8</accession>
<protein>
    <submittedName>
        <fullName evidence="1">Leucine-rich repeat domain superfamily</fullName>
    </submittedName>
    <submittedName>
        <fullName evidence="2">Leucine-rich_repeat domain superfamily</fullName>
    </submittedName>
</protein>
<organism evidence="1">
    <name type="scientific">Hexamita inflata</name>
    <dbReference type="NCBI Taxonomy" id="28002"/>
    <lineage>
        <taxon>Eukaryota</taxon>
        <taxon>Metamonada</taxon>
        <taxon>Diplomonadida</taxon>
        <taxon>Hexamitidae</taxon>
        <taxon>Hexamitinae</taxon>
        <taxon>Hexamita</taxon>
    </lineage>
</organism>
<gene>
    <name evidence="2" type="ORF">HINF_LOCUS48799</name>
    <name evidence="1" type="ORF">HINF_LOCUS52115</name>
</gene>
<keyword evidence="3" id="KW-1185">Reference proteome</keyword>